<reference evidence="1" key="1">
    <citation type="submission" date="2021-01" db="EMBL/GenBank/DDBJ databases">
        <authorList>
            <person name="Corre E."/>
            <person name="Pelletier E."/>
            <person name="Niang G."/>
            <person name="Scheremetjew M."/>
            <person name="Finn R."/>
            <person name="Kale V."/>
            <person name="Holt S."/>
            <person name="Cochrane G."/>
            <person name="Meng A."/>
            <person name="Brown T."/>
            <person name="Cohen L."/>
        </authorList>
    </citation>
    <scope>NUCLEOTIDE SEQUENCE</scope>
    <source>
        <strain evidence="1">CCMP826</strain>
    </source>
</reference>
<dbReference type="AlphaFoldDB" id="A0A7S2IDV5"/>
<evidence type="ECO:0000313" key="1">
    <source>
        <dbReference type="EMBL" id="CAD9515639.1"/>
    </source>
</evidence>
<proteinExistence type="predicted"/>
<dbReference type="EMBL" id="HBGV01018267">
    <property type="protein sequence ID" value="CAD9515639.1"/>
    <property type="molecule type" value="Transcribed_RNA"/>
</dbReference>
<protein>
    <submittedName>
        <fullName evidence="1">Uncharacterized protein</fullName>
    </submittedName>
</protein>
<gene>
    <name evidence="1" type="ORF">HTAM1171_LOCUS11302</name>
</gene>
<name>A0A7S2IDV5_9STRA</name>
<sequence>MNTKDDEHDMQFIEEGRRMLAVQRFHVLEGVSSGNIHHHEELFTTCWSEVAELRNADEPDTGSIVLLPDYYSLDDLRRFTDIYVQRPLSWLGVDSCFEVATLQRESMAIRFLHKLSDIPDLPPKQQ</sequence>
<accession>A0A7S2IDV5</accession>
<organism evidence="1">
    <name type="scientific">Helicotheca tamesis</name>
    <dbReference type="NCBI Taxonomy" id="374047"/>
    <lineage>
        <taxon>Eukaryota</taxon>
        <taxon>Sar</taxon>
        <taxon>Stramenopiles</taxon>
        <taxon>Ochrophyta</taxon>
        <taxon>Bacillariophyta</taxon>
        <taxon>Mediophyceae</taxon>
        <taxon>Lithodesmiophycidae</taxon>
        <taxon>Lithodesmiales</taxon>
        <taxon>Lithodesmiaceae</taxon>
        <taxon>Helicotheca</taxon>
    </lineage>
</organism>